<proteinExistence type="predicted"/>
<evidence type="ECO:0000313" key="1">
    <source>
        <dbReference type="EMBL" id="KAF6138679.1"/>
    </source>
</evidence>
<dbReference type="Pfam" id="PF14223">
    <property type="entry name" value="Retrotran_gag_2"/>
    <property type="match status" value="1"/>
</dbReference>
<sequence length="178" mass="20673">MTNQASSSSSLEFSNFSSPNMHPFLPIKLSEIYYLLWKLQFIPLLKGFNIWTMSPMYLYLVYAHVVGLTCTSEVWANLECTYYNQSGIRVMQLKQQLQHQLKESLLVFEYLLKIIDIINRLPSIRKVVDEDDLILHVFKGLGPENTVFIMSITTRSTAISFTDLHGMFLSHEIWLNDD</sequence>
<accession>A0A7J7L7Y8</accession>
<keyword evidence="2" id="KW-1185">Reference proteome</keyword>
<gene>
    <name evidence="1" type="ORF">GIB67_009873</name>
</gene>
<evidence type="ECO:0000313" key="2">
    <source>
        <dbReference type="Proteomes" id="UP000541444"/>
    </source>
</evidence>
<organism evidence="1 2">
    <name type="scientific">Kingdonia uniflora</name>
    <dbReference type="NCBI Taxonomy" id="39325"/>
    <lineage>
        <taxon>Eukaryota</taxon>
        <taxon>Viridiplantae</taxon>
        <taxon>Streptophyta</taxon>
        <taxon>Embryophyta</taxon>
        <taxon>Tracheophyta</taxon>
        <taxon>Spermatophyta</taxon>
        <taxon>Magnoliopsida</taxon>
        <taxon>Ranunculales</taxon>
        <taxon>Circaeasteraceae</taxon>
        <taxon>Kingdonia</taxon>
    </lineage>
</organism>
<dbReference type="OrthoDB" id="1912561at2759"/>
<protein>
    <submittedName>
        <fullName evidence="1">Uncharacterized protein</fullName>
    </submittedName>
</protein>
<dbReference type="Proteomes" id="UP000541444">
    <property type="component" value="Unassembled WGS sequence"/>
</dbReference>
<dbReference type="EMBL" id="JACGCM010002558">
    <property type="protein sequence ID" value="KAF6138679.1"/>
    <property type="molecule type" value="Genomic_DNA"/>
</dbReference>
<name>A0A7J7L7Y8_9MAGN</name>
<dbReference type="PANTHER" id="PTHR47481">
    <property type="match status" value="1"/>
</dbReference>
<dbReference type="AlphaFoldDB" id="A0A7J7L7Y8"/>
<dbReference type="PANTHER" id="PTHR47481:SF22">
    <property type="entry name" value="RETROTRANSPOSON GAG DOMAIN-CONTAINING PROTEIN"/>
    <property type="match status" value="1"/>
</dbReference>
<reference evidence="1 2" key="1">
    <citation type="journal article" date="2020" name="IScience">
        <title>Genome Sequencing of the Endangered Kingdonia uniflora (Circaeasteraceae, Ranunculales) Reveals Potential Mechanisms of Evolutionary Specialization.</title>
        <authorList>
            <person name="Sun Y."/>
            <person name="Deng T."/>
            <person name="Zhang A."/>
            <person name="Moore M.J."/>
            <person name="Landis J.B."/>
            <person name="Lin N."/>
            <person name="Zhang H."/>
            <person name="Zhang X."/>
            <person name="Huang J."/>
            <person name="Zhang X."/>
            <person name="Sun H."/>
            <person name="Wang H."/>
        </authorList>
    </citation>
    <scope>NUCLEOTIDE SEQUENCE [LARGE SCALE GENOMIC DNA]</scope>
    <source>
        <strain evidence="1">TB1705</strain>
        <tissue evidence="1">Leaf</tissue>
    </source>
</reference>
<comment type="caution">
    <text evidence="1">The sequence shown here is derived from an EMBL/GenBank/DDBJ whole genome shotgun (WGS) entry which is preliminary data.</text>
</comment>